<reference evidence="2 3" key="1">
    <citation type="submission" date="2019-11" db="EMBL/GenBank/DDBJ databases">
        <title>Whole genome sequence of Oryza granulata.</title>
        <authorList>
            <person name="Li W."/>
        </authorList>
    </citation>
    <scope>NUCLEOTIDE SEQUENCE [LARGE SCALE GENOMIC DNA]</scope>
    <source>
        <strain evidence="3">cv. Menghai</strain>
        <tissue evidence="2">Leaf</tissue>
    </source>
</reference>
<sequence length="197" mass="21730">MPYHLDLQYVSTDSDILSTRQGLLRESRSTRNFLHKCKLMSRCGSIATLGNFPSPVWIQLLIMLAAPTNHISLACFTWPRMDQNDGHSILTKVGFGALTCNFLLAIYRSPGDLASVAFVVGAYAALLLLFYFLGKFDRARPEEEEVVKAAVWLLTTLLTAMFASRVAPLMPPLVAAGVWVMAAATVVGGFWAFFLHT</sequence>
<keyword evidence="3" id="KW-1185">Reference proteome</keyword>
<name>A0A6G1DEF0_9ORYZ</name>
<dbReference type="Proteomes" id="UP000479710">
    <property type="component" value="Unassembled WGS sequence"/>
</dbReference>
<feature type="transmembrane region" description="Helical" evidence="1">
    <location>
        <begin position="113"/>
        <end position="134"/>
    </location>
</feature>
<keyword evidence="1" id="KW-0812">Transmembrane</keyword>
<keyword evidence="1" id="KW-0472">Membrane</keyword>
<organism evidence="2 3">
    <name type="scientific">Oryza meyeriana var. granulata</name>
    <dbReference type="NCBI Taxonomy" id="110450"/>
    <lineage>
        <taxon>Eukaryota</taxon>
        <taxon>Viridiplantae</taxon>
        <taxon>Streptophyta</taxon>
        <taxon>Embryophyta</taxon>
        <taxon>Tracheophyta</taxon>
        <taxon>Spermatophyta</taxon>
        <taxon>Magnoliopsida</taxon>
        <taxon>Liliopsida</taxon>
        <taxon>Poales</taxon>
        <taxon>Poaceae</taxon>
        <taxon>BOP clade</taxon>
        <taxon>Oryzoideae</taxon>
        <taxon>Oryzeae</taxon>
        <taxon>Oryzinae</taxon>
        <taxon>Oryza</taxon>
        <taxon>Oryza meyeriana</taxon>
    </lineage>
</organism>
<comment type="caution">
    <text evidence="2">The sequence shown here is derived from an EMBL/GenBank/DDBJ whole genome shotgun (WGS) entry which is preliminary data.</text>
</comment>
<dbReference type="EMBL" id="SPHZ02000006">
    <property type="protein sequence ID" value="KAF0910769.1"/>
    <property type="molecule type" value="Genomic_DNA"/>
</dbReference>
<dbReference type="Pfam" id="PF20100">
    <property type="entry name" value="DUF6490"/>
    <property type="match status" value="1"/>
</dbReference>
<evidence type="ECO:0000256" key="1">
    <source>
        <dbReference type="SAM" id="Phobius"/>
    </source>
</evidence>
<dbReference type="AlphaFoldDB" id="A0A6G1DEF0"/>
<dbReference type="PANTHER" id="PTHR46610:SF8">
    <property type="entry name" value="OS06G0147000 PROTEIN"/>
    <property type="match status" value="1"/>
</dbReference>
<dbReference type="InterPro" id="IPR045501">
    <property type="entry name" value="DUF6490"/>
</dbReference>
<dbReference type="PANTHER" id="PTHR46610">
    <property type="entry name" value="OS05G0181300 PROTEIN"/>
    <property type="match status" value="1"/>
</dbReference>
<feature type="transmembrane region" description="Helical" evidence="1">
    <location>
        <begin position="89"/>
        <end position="107"/>
    </location>
</feature>
<keyword evidence="1" id="KW-1133">Transmembrane helix</keyword>
<feature type="transmembrane region" description="Helical" evidence="1">
    <location>
        <begin position="56"/>
        <end position="77"/>
    </location>
</feature>
<feature type="transmembrane region" description="Helical" evidence="1">
    <location>
        <begin position="173"/>
        <end position="195"/>
    </location>
</feature>
<proteinExistence type="predicted"/>
<evidence type="ECO:0000313" key="2">
    <source>
        <dbReference type="EMBL" id="KAF0910769.1"/>
    </source>
</evidence>
<dbReference type="OrthoDB" id="687374at2759"/>
<evidence type="ECO:0000313" key="3">
    <source>
        <dbReference type="Proteomes" id="UP000479710"/>
    </source>
</evidence>
<feature type="transmembrane region" description="Helical" evidence="1">
    <location>
        <begin position="146"/>
        <end position="167"/>
    </location>
</feature>
<gene>
    <name evidence="2" type="ORF">E2562_004747</name>
</gene>
<protein>
    <submittedName>
        <fullName evidence="2">Uncharacterized protein</fullName>
    </submittedName>
</protein>
<accession>A0A6G1DEF0</accession>